<reference evidence="2 3" key="1">
    <citation type="submission" date="2023-08" db="EMBL/GenBank/DDBJ databases">
        <title>Black Yeasts Isolated from many extreme environments.</title>
        <authorList>
            <person name="Coleine C."/>
            <person name="Stajich J.E."/>
            <person name="Selbmann L."/>
        </authorList>
    </citation>
    <scope>NUCLEOTIDE SEQUENCE [LARGE SCALE GENOMIC DNA]</scope>
    <source>
        <strain evidence="2 3">CCFEE 536</strain>
    </source>
</reference>
<organism evidence="2 3">
    <name type="scientific">Cryomyces antarcticus</name>
    <dbReference type="NCBI Taxonomy" id="329879"/>
    <lineage>
        <taxon>Eukaryota</taxon>
        <taxon>Fungi</taxon>
        <taxon>Dikarya</taxon>
        <taxon>Ascomycota</taxon>
        <taxon>Pezizomycotina</taxon>
        <taxon>Dothideomycetes</taxon>
        <taxon>Dothideomycetes incertae sedis</taxon>
        <taxon>Cryomyces</taxon>
    </lineage>
</organism>
<name>A0ABR0M6S1_9PEZI</name>
<comment type="caution">
    <text evidence="2">The sequence shown here is derived from an EMBL/GenBank/DDBJ whole genome shotgun (WGS) entry which is preliminary data.</text>
</comment>
<keyword evidence="1" id="KW-1133">Transmembrane helix</keyword>
<dbReference type="EMBL" id="JAVRRA010000473">
    <property type="protein sequence ID" value="KAK5286978.1"/>
    <property type="molecule type" value="Genomic_DNA"/>
</dbReference>
<feature type="transmembrane region" description="Helical" evidence="1">
    <location>
        <begin position="79"/>
        <end position="102"/>
    </location>
</feature>
<keyword evidence="1" id="KW-0812">Transmembrane</keyword>
<protein>
    <submittedName>
        <fullName evidence="2">Uncharacterized protein</fullName>
    </submittedName>
</protein>
<keyword evidence="3" id="KW-1185">Reference proteome</keyword>
<gene>
    <name evidence="2" type="ORF">LTR16_003957</name>
</gene>
<evidence type="ECO:0000313" key="2">
    <source>
        <dbReference type="EMBL" id="KAK5286978.1"/>
    </source>
</evidence>
<sequence length="351" mass="38490">ISGVSREHKEDSNESSYIDILSGKLPTAQIAGEDGKILLGVPLNPRQSLSWRLVWGIGSVVCSSSMVATYMFMSRQQPISLYIWSAFQLLWLICRSVFFYFAEETADMKHAITAVGNANSKPPHVMTRLQNLTYALSKYQMLAHPRGPWCYAQDIQSTSSIKSVFEATDGKLHELVDEQFEAEQGVELTVLAVVGDTLLSSAAWMRGCPLTGMDLYDSCIVCLKVAGETKLIPSARVLSGPPKEVAPKDVETGVAPAFVAIGGTNDGINISWVYWIPYEGNRWLHFRTEDGVQVLGQRTARVVDSIHVTNQLMVGDLYISLQSVVDVEDIVKKSTAAGIALCDLMVPVSKV</sequence>
<keyword evidence="1" id="KW-0472">Membrane</keyword>
<accession>A0ABR0M6S1</accession>
<evidence type="ECO:0000256" key="1">
    <source>
        <dbReference type="SAM" id="Phobius"/>
    </source>
</evidence>
<dbReference type="Proteomes" id="UP001357485">
    <property type="component" value="Unassembled WGS sequence"/>
</dbReference>
<feature type="transmembrane region" description="Helical" evidence="1">
    <location>
        <begin position="53"/>
        <end position="73"/>
    </location>
</feature>
<evidence type="ECO:0000313" key="3">
    <source>
        <dbReference type="Proteomes" id="UP001357485"/>
    </source>
</evidence>
<feature type="non-terminal residue" evidence="2">
    <location>
        <position position="1"/>
    </location>
</feature>
<proteinExistence type="predicted"/>